<organism evidence="1 2">
    <name type="scientific">Halorutilus salinus</name>
    <dbReference type="NCBI Taxonomy" id="2487751"/>
    <lineage>
        <taxon>Archaea</taxon>
        <taxon>Methanobacteriati</taxon>
        <taxon>Methanobacteriota</taxon>
        <taxon>Stenosarchaea group</taxon>
        <taxon>Halobacteria</taxon>
        <taxon>Halorutilales</taxon>
        <taxon>Halorutilaceae</taxon>
        <taxon>Halorutilus</taxon>
    </lineage>
</organism>
<proteinExistence type="predicted"/>
<reference evidence="1" key="1">
    <citation type="submission" date="2022-09" db="EMBL/GenBank/DDBJ databases">
        <title>Haloadaptaus new haloarchaeum isolated from saline soil.</title>
        <authorList>
            <person name="Duran-Viseras A."/>
            <person name="Sanchez-Porro C."/>
            <person name="Ventosa A."/>
        </authorList>
    </citation>
    <scope>NUCLEOTIDE SEQUENCE</scope>
    <source>
        <strain evidence="1">F3-133</strain>
    </source>
</reference>
<evidence type="ECO:0000313" key="1">
    <source>
        <dbReference type="EMBL" id="MCX2819154.1"/>
    </source>
</evidence>
<protein>
    <submittedName>
        <fullName evidence="1">DUF393 domain-containing protein</fullName>
    </submittedName>
</protein>
<sequence length="140" mass="15080">MPSVLIYDGDCVYCSAAAKALHRLGDVDGLPWEDETAQRFLRSQFGEEPFAMFLVDLDEGNVYAGRTAAGELAERAGMPSLASDLVVSEYGGISKVVGVASRREREPDDYHGVYDLRERARTDAEALAEASEAVSGSETG</sequence>
<evidence type="ECO:0000313" key="2">
    <source>
        <dbReference type="Proteomes" id="UP001149411"/>
    </source>
</evidence>
<dbReference type="RefSeq" id="WP_266087190.1">
    <property type="nucleotide sequence ID" value="NZ_RKLV01000006.1"/>
</dbReference>
<name>A0A9Q4GGH3_9EURY</name>
<dbReference type="Proteomes" id="UP001149411">
    <property type="component" value="Unassembled WGS sequence"/>
</dbReference>
<dbReference type="EMBL" id="RKLV01000006">
    <property type="protein sequence ID" value="MCX2819154.1"/>
    <property type="molecule type" value="Genomic_DNA"/>
</dbReference>
<accession>A0A9Q4GGH3</accession>
<comment type="caution">
    <text evidence="1">The sequence shown here is derived from an EMBL/GenBank/DDBJ whole genome shotgun (WGS) entry which is preliminary data.</text>
</comment>
<keyword evidence="2" id="KW-1185">Reference proteome</keyword>
<gene>
    <name evidence="1" type="ORF">EGH25_07285</name>
</gene>
<dbReference type="AlphaFoldDB" id="A0A9Q4GGH3"/>